<protein>
    <submittedName>
        <fullName evidence="1">Uncharacterized protein</fullName>
    </submittedName>
</protein>
<evidence type="ECO:0000313" key="2">
    <source>
        <dbReference type="Proteomes" id="UP001445472"/>
    </source>
</evidence>
<dbReference type="Proteomes" id="UP001445472">
    <property type="component" value="Unassembled WGS sequence"/>
</dbReference>
<reference evidence="1 2" key="1">
    <citation type="submission" date="2024-06" db="EMBL/GenBank/DDBJ databases">
        <title>The Natural Products Discovery Center: Release of the First 8490 Sequenced Strains for Exploring Actinobacteria Biosynthetic Diversity.</title>
        <authorList>
            <person name="Kalkreuter E."/>
            <person name="Kautsar S.A."/>
            <person name="Yang D."/>
            <person name="Bader C.D."/>
            <person name="Teijaro C.N."/>
            <person name="Fluegel L."/>
            <person name="Davis C.M."/>
            <person name="Simpson J.R."/>
            <person name="Lauterbach L."/>
            <person name="Steele A.D."/>
            <person name="Gui C."/>
            <person name="Meng S."/>
            <person name="Li G."/>
            <person name="Viehrig K."/>
            <person name="Ye F."/>
            <person name="Su P."/>
            <person name="Kiefer A.F."/>
            <person name="Nichols A."/>
            <person name="Cepeda A.J."/>
            <person name="Yan W."/>
            <person name="Fan B."/>
            <person name="Jiang Y."/>
            <person name="Adhikari A."/>
            <person name="Zheng C.-J."/>
            <person name="Schuster L."/>
            <person name="Cowan T.M."/>
            <person name="Smanski M.J."/>
            <person name="Chevrette M.G."/>
            <person name="De Carvalho L.P.S."/>
            <person name="Shen B."/>
        </authorList>
    </citation>
    <scope>NUCLEOTIDE SEQUENCE [LARGE SCALE GENOMIC DNA]</scope>
    <source>
        <strain evidence="1 2">NPDC000837</strain>
    </source>
</reference>
<name>A0ABV1UWC5_9ACTN</name>
<accession>A0ABV1UWC5</accession>
<keyword evidence="2" id="KW-1185">Reference proteome</keyword>
<comment type="caution">
    <text evidence="1">The sequence shown here is derived from an EMBL/GenBank/DDBJ whole genome shotgun (WGS) entry which is preliminary data.</text>
</comment>
<dbReference type="RefSeq" id="WP_100108194.1">
    <property type="nucleotide sequence ID" value="NZ_JBEPBX010000011.1"/>
</dbReference>
<sequence>MATLHERQEYRMRIMKTLYAAMEANRPSVAGAKLRNELGIPEPDLATACTYLAGEGMLLVDWTTHNTPATVTLTHQGIRLMEAEEEGRG</sequence>
<dbReference type="EMBL" id="JBEPBX010000011">
    <property type="protein sequence ID" value="MER6614576.1"/>
    <property type="molecule type" value="Genomic_DNA"/>
</dbReference>
<gene>
    <name evidence="1" type="ORF">ABT276_14615</name>
</gene>
<organism evidence="1 2">
    <name type="scientific">Streptomyces xantholiticus</name>
    <dbReference type="NCBI Taxonomy" id="68285"/>
    <lineage>
        <taxon>Bacteria</taxon>
        <taxon>Bacillati</taxon>
        <taxon>Actinomycetota</taxon>
        <taxon>Actinomycetes</taxon>
        <taxon>Kitasatosporales</taxon>
        <taxon>Streptomycetaceae</taxon>
        <taxon>Streptomyces</taxon>
    </lineage>
</organism>
<evidence type="ECO:0000313" key="1">
    <source>
        <dbReference type="EMBL" id="MER6614576.1"/>
    </source>
</evidence>
<proteinExistence type="predicted"/>